<evidence type="ECO:0000313" key="2">
    <source>
        <dbReference type="Proteomes" id="UP000240971"/>
    </source>
</evidence>
<dbReference type="Proteomes" id="UP000240971">
    <property type="component" value="Unassembled WGS sequence"/>
</dbReference>
<evidence type="ECO:0000313" key="1">
    <source>
        <dbReference type="EMBL" id="PSL49652.1"/>
    </source>
</evidence>
<reference evidence="1 2" key="1">
    <citation type="submission" date="2018-03" db="EMBL/GenBank/DDBJ databases">
        <title>Genomic Encyclopedia of Archaeal and Bacterial Type Strains, Phase II (KMG-II): from individual species to whole genera.</title>
        <authorList>
            <person name="Goeker M."/>
        </authorList>
    </citation>
    <scope>NUCLEOTIDE SEQUENCE [LARGE SCALE GENOMIC DNA]</scope>
    <source>
        <strain evidence="1 2">DSM 24859</strain>
    </source>
</reference>
<gene>
    <name evidence="1" type="ORF">CLV51_101987</name>
</gene>
<protein>
    <submittedName>
        <fullName evidence="1">Uncharacterized protein</fullName>
    </submittedName>
</protein>
<proteinExistence type="predicted"/>
<comment type="caution">
    <text evidence="1">The sequence shown here is derived from an EMBL/GenBank/DDBJ whole genome shotgun (WGS) entry which is preliminary data.</text>
</comment>
<dbReference type="EMBL" id="PYAW01000001">
    <property type="protein sequence ID" value="PSL49652.1"/>
    <property type="molecule type" value="Genomic_DNA"/>
</dbReference>
<sequence length="130" mass="15345">MKDVTHTALFECIMSGEINGSLYDLHNDYECIKIQHDATQKTLELRFVNDDYKIIVEFYQVTITNFTINPSRTAESSTLDLFYRGRFERNNNLHEVTDLGEYYFYLAWLEHDAIELFAKQVTLKMSRLNS</sequence>
<accession>A0A2P8HTX3</accession>
<name>A0A2P8HTX3_CHINA</name>
<dbReference type="RefSeq" id="WP_106526871.1">
    <property type="nucleotide sequence ID" value="NZ_PYAW01000001.1"/>
</dbReference>
<keyword evidence="2" id="KW-1185">Reference proteome</keyword>
<dbReference type="OrthoDB" id="709193at2"/>
<dbReference type="AlphaFoldDB" id="A0A2P8HTX3"/>
<organism evidence="1 2">
    <name type="scientific">Chitinophaga niastensis</name>
    <dbReference type="NCBI Taxonomy" id="536980"/>
    <lineage>
        <taxon>Bacteria</taxon>
        <taxon>Pseudomonadati</taxon>
        <taxon>Bacteroidota</taxon>
        <taxon>Chitinophagia</taxon>
        <taxon>Chitinophagales</taxon>
        <taxon>Chitinophagaceae</taxon>
        <taxon>Chitinophaga</taxon>
    </lineage>
</organism>